<name>A0A1X7UHA2_AMPQE</name>
<dbReference type="InParanoid" id="A0A1X7UHA2"/>
<dbReference type="EnsemblMetazoa" id="Aqu2.1.27030_001">
    <property type="protein sequence ID" value="Aqu2.1.27030_001"/>
    <property type="gene ID" value="Aqu2.1.27030"/>
</dbReference>
<dbReference type="AlphaFoldDB" id="A0A1X7UHA2"/>
<accession>A0A1X7UHA2</accession>
<organism evidence="1">
    <name type="scientific">Amphimedon queenslandica</name>
    <name type="common">Sponge</name>
    <dbReference type="NCBI Taxonomy" id="400682"/>
    <lineage>
        <taxon>Eukaryota</taxon>
        <taxon>Metazoa</taxon>
        <taxon>Porifera</taxon>
        <taxon>Demospongiae</taxon>
        <taxon>Heteroscleromorpha</taxon>
        <taxon>Haplosclerida</taxon>
        <taxon>Niphatidae</taxon>
        <taxon>Amphimedon</taxon>
    </lineage>
</organism>
<proteinExistence type="predicted"/>
<sequence length="39" mass="4486">MPKYTVIAHVFSQNMAPKSPQNFITFYDIMSLSYVESLS</sequence>
<evidence type="ECO:0000313" key="1">
    <source>
        <dbReference type="EnsemblMetazoa" id="Aqu2.1.27030_001"/>
    </source>
</evidence>
<reference evidence="1" key="1">
    <citation type="submission" date="2017-05" db="UniProtKB">
        <authorList>
            <consortium name="EnsemblMetazoa"/>
        </authorList>
    </citation>
    <scope>IDENTIFICATION</scope>
</reference>
<protein>
    <submittedName>
        <fullName evidence="1">Uncharacterized protein</fullName>
    </submittedName>
</protein>